<name>A0A8H7VPQ0_9FUNG</name>
<dbReference type="Proteomes" id="UP000613177">
    <property type="component" value="Unassembled WGS sequence"/>
</dbReference>
<proteinExistence type="predicted"/>
<dbReference type="PANTHER" id="PTHR46093:SF18">
    <property type="entry name" value="FIBRONECTIN TYPE-III DOMAIN-CONTAINING PROTEIN"/>
    <property type="match status" value="1"/>
</dbReference>
<keyword evidence="1" id="KW-0880">Kelch repeat</keyword>
<feature type="compositionally biased region" description="Low complexity" evidence="3">
    <location>
        <begin position="380"/>
        <end position="401"/>
    </location>
</feature>
<evidence type="ECO:0000313" key="7">
    <source>
        <dbReference type="Proteomes" id="UP000613177"/>
    </source>
</evidence>
<evidence type="ECO:0000256" key="2">
    <source>
        <dbReference type="ARBA" id="ARBA00022737"/>
    </source>
</evidence>
<feature type="non-terminal residue" evidence="6">
    <location>
        <position position="1"/>
    </location>
</feature>
<keyword evidence="4" id="KW-0472">Membrane</keyword>
<dbReference type="PANTHER" id="PTHR46093">
    <property type="entry name" value="ACYL-COA-BINDING DOMAIN-CONTAINING PROTEIN 5"/>
    <property type="match status" value="1"/>
</dbReference>
<evidence type="ECO:0000256" key="3">
    <source>
        <dbReference type="SAM" id="MobiDB-lite"/>
    </source>
</evidence>
<feature type="chain" id="PRO_5034370440" description="Galactose oxidase" evidence="5">
    <location>
        <begin position="21"/>
        <end position="570"/>
    </location>
</feature>
<dbReference type="SUPFAM" id="SSF50965">
    <property type="entry name" value="Galactose oxidase, central domain"/>
    <property type="match status" value="1"/>
</dbReference>
<feature type="signal peptide" evidence="5">
    <location>
        <begin position="1"/>
        <end position="20"/>
    </location>
</feature>
<sequence>MRPLHWLAFLAIVLGTNVESIELRPREGQDCAFLSNKIYCYGGYILGNSGVDVLNSLDIYKNNGNPAQSLNSQWEEVTPAPSNIIIGRRGFPQAAAAPDGERFLIQGGYNYDVGPIVQQTIAYNAKKNIWESFANYKDNNFVINLFTFFRHVVPGSSFVTPDLVSISGLTFNNSDNYINSYAGFHYFTLFDINTNIWTVPPQTNVPKDYQILFSATYHPKTQKVYYIGGSYYNSTSDSLYNSFLTYARTFNTANGEWLRESIKGNAPSQREQHTTTLLPNGDDILLYGGTLSEAVAVMDYCYTLNVPTLTWRYHNLAAPAGFSGPRSHHSAVLVNNTSLFILFGLNKDATRTNELLILDVRNVDNLTFATTFPFDNVVDTTENNTTVGNTGGDTSSGNNNTDNKHKEGLGKGAIAGIAVGGVIAGALLVLALVYYSRGKKSKQGVNGSGNSTHYEQQRNTGGELLEVDWDKIDDHYKEVGVPPVSVSPTSQHQQHQQHQQQQYYAQQRHLSDDLYSDANSSTDISSSRLPNVSATSSPESRFTAPNFLESKPNSAPISPDVAIAPIMMKA</sequence>
<feature type="compositionally biased region" description="Polar residues" evidence="3">
    <location>
        <begin position="528"/>
        <end position="540"/>
    </location>
</feature>
<evidence type="ECO:0008006" key="8">
    <source>
        <dbReference type="Google" id="ProtNLM"/>
    </source>
</evidence>
<dbReference type="Gene3D" id="2.120.10.80">
    <property type="entry name" value="Kelch-type beta propeller"/>
    <property type="match status" value="2"/>
</dbReference>
<accession>A0A8H7VPQ0</accession>
<evidence type="ECO:0000313" key="6">
    <source>
        <dbReference type="EMBL" id="KAG2230226.1"/>
    </source>
</evidence>
<comment type="caution">
    <text evidence="6">The sequence shown here is derived from an EMBL/GenBank/DDBJ whole genome shotgun (WGS) entry which is preliminary data.</text>
</comment>
<gene>
    <name evidence="6" type="ORF">INT48_002096</name>
</gene>
<keyword evidence="7" id="KW-1185">Reference proteome</keyword>
<keyword evidence="2" id="KW-0677">Repeat</keyword>
<dbReference type="SUPFAM" id="SSF117281">
    <property type="entry name" value="Kelch motif"/>
    <property type="match status" value="1"/>
</dbReference>
<dbReference type="AlphaFoldDB" id="A0A8H7VPQ0"/>
<keyword evidence="4" id="KW-1133">Transmembrane helix</keyword>
<organism evidence="6 7">
    <name type="scientific">Thamnidium elegans</name>
    <dbReference type="NCBI Taxonomy" id="101142"/>
    <lineage>
        <taxon>Eukaryota</taxon>
        <taxon>Fungi</taxon>
        <taxon>Fungi incertae sedis</taxon>
        <taxon>Mucoromycota</taxon>
        <taxon>Mucoromycotina</taxon>
        <taxon>Mucoromycetes</taxon>
        <taxon>Mucorales</taxon>
        <taxon>Mucorineae</taxon>
        <taxon>Mucoraceae</taxon>
        <taxon>Thamnidium</taxon>
    </lineage>
</organism>
<keyword evidence="5" id="KW-0732">Signal</keyword>
<dbReference type="InterPro" id="IPR015915">
    <property type="entry name" value="Kelch-typ_b-propeller"/>
</dbReference>
<dbReference type="InterPro" id="IPR011043">
    <property type="entry name" value="Gal_Oxase/kelch_b-propeller"/>
</dbReference>
<feature type="compositionally biased region" description="Low complexity" evidence="3">
    <location>
        <begin position="516"/>
        <end position="527"/>
    </location>
</feature>
<feature type="compositionally biased region" description="Low complexity" evidence="3">
    <location>
        <begin position="481"/>
        <end position="507"/>
    </location>
</feature>
<keyword evidence="4" id="KW-0812">Transmembrane</keyword>
<evidence type="ECO:0000256" key="4">
    <source>
        <dbReference type="SAM" id="Phobius"/>
    </source>
</evidence>
<evidence type="ECO:0000256" key="1">
    <source>
        <dbReference type="ARBA" id="ARBA00022441"/>
    </source>
</evidence>
<evidence type="ECO:0000256" key="5">
    <source>
        <dbReference type="SAM" id="SignalP"/>
    </source>
</evidence>
<feature type="transmembrane region" description="Helical" evidence="4">
    <location>
        <begin position="413"/>
        <end position="435"/>
    </location>
</feature>
<dbReference type="Pfam" id="PF24681">
    <property type="entry name" value="Kelch_KLHDC2_KLHL20_DRC7"/>
    <property type="match status" value="1"/>
</dbReference>
<dbReference type="EMBL" id="JAEPRE010000215">
    <property type="protein sequence ID" value="KAG2230226.1"/>
    <property type="molecule type" value="Genomic_DNA"/>
</dbReference>
<reference evidence="6" key="1">
    <citation type="submission" date="2021-01" db="EMBL/GenBank/DDBJ databases">
        <title>Metabolic potential, ecology and presence of endohyphal bacteria is reflected in genomic diversity of Mucoromycotina.</title>
        <authorList>
            <person name="Muszewska A."/>
            <person name="Okrasinska A."/>
            <person name="Steczkiewicz K."/>
            <person name="Drgas O."/>
            <person name="Orlowska M."/>
            <person name="Perlinska-Lenart U."/>
            <person name="Aleksandrzak-Piekarczyk T."/>
            <person name="Szatraj K."/>
            <person name="Zielenkiewicz U."/>
            <person name="Pilsyk S."/>
            <person name="Malc E."/>
            <person name="Mieczkowski P."/>
            <person name="Kruszewska J.S."/>
            <person name="Biernat P."/>
            <person name="Pawlowska J."/>
        </authorList>
    </citation>
    <scope>NUCLEOTIDE SEQUENCE</scope>
    <source>
        <strain evidence="6">WA0000018081</strain>
    </source>
</reference>
<feature type="region of interest" description="Disordered" evidence="3">
    <location>
        <begin position="380"/>
        <end position="404"/>
    </location>
</feature>
<protein>
    <recommendedName>
        <fullName evidence="8">Galactose oxidase</fullName>
    </recommendedName>
</protein>
<feature type="region of interest" description="Disordered" evidence="3">
    <location>
        <begin position="479"/>
        <end position="559"/>
    </location>
</feature>